<comment type="similarity">
    <text evidence="7">Belongs to the drug/metabolite transporter (DMT) superfamily. Small multidrug resistance (SMR) (TC 2.A.7.1) family.</text>
</comment>
<dbReference type="Pfam" id="PF00893">
    <property type="entry name" value="Multi_Drug_Res"/>
    <property type="match status" value="1"/>
</dbReference>
<feature type="transmembrane region" description="Helical" evidence="8">
    <location>
        <begin position="62"/>
        <end position="81"/>
    </location>
</feature>
<dbReference type="InterPro" id="IPR037185">
    <property type="entry name" value="EmrE-like"/>
</dbReference>
<dbReference type="STRING" id="1758689.SGUI_1188"/>
<dbReference type="SUPFAM" id="SSF103481">
    <property type="entry name" value="Multidrug resistance efflux transporter EmrE"/>
    <property type="match status" value="1"/>
</dbReference>
<dbReference type="InterPro" id="IPR000390">
    <property type="entry name" value="Small_drug/metabolite_transptr"/>
</dbReference>
<dbReference type="RefSeq" id="WP_269465838.1">
    <property type="nucleotide sequence ID" value="NZ_CP014989.1"/>
</dbReference>
<keyword evidence="6 8" id="KW-0472">Membrane</keyword>
<accession>A0A1B1NB04</accession>
<dbReference type="EMBL" id="CP014989">
    <property type="protein sequence ID" value="ANS78584.1"/>
    <property type="molecule type" value="Genomic_DNA"/>
</dbReference>
<organism evidence="9 10">
    <name type="scientific">Serinicoccus hydrothermalis</name>
    <dbReference type="NCBI Taxonomy" id="1758689"/>
    <lineage>
        <taxon>Bacteria</taxon>
        <taxon>Bacillati</taxon>
        <taxon>Actinomycetota</taxon>
        <taxon>Actinomycetes</taxon>
        <taxon>Micrococcales</taxon>
        <taxon>Ornithinimicrobiaceae</taxon>
        <taxon>Serinicoccus</taxon>
    </lineage>
</organism>
<reference evidence="9 10" key="1">
    <citation type="submission" date="2016-03" db="EMBL/GenBank/DDBJ databases">
        <title>Shallow-sea hydrothermal system.</title>
        <authorList>
            <person name="Tang K."/>
        </authorList>
    </citation>
    <scope>NUCLEOTIDE SEQUENCE [LARGE SCALE GENOMIC DNA]</scope>
    <source>
        <strain evidence="9 10">JLT9</strain>
    </source>
</reference>
<evidence type="ECO:0000256" key="3">
    <source>
        <dbReference type="ARBA" id="ARBA00022475"/>
    </source>
</evidence>
<evidence type="ECO:0000313" key="10">
    <source>
        <dbReference type="Proteomes" id="UP000092482"/>
    </source>
</evidence>
<dbReference type="PANTHER" id="PTHR30561:SF0">
    <property type="entry name" value="GUANIDINIUM EXPORTER"/>
    <property type="match status" value="1"/>
</dbReference>
<keyword evidence="5 8" id="KW-1133">Transmembrane helix</keyword>
<dbReference type="GO" id="GO:0005886">
    <property type="term" value="C:plasma membrane"/>
    <property type="evidence" value="ECO:0007669"/>
    <property type="project" value="UniProtKB-SubCell"/>
</dbReference>
<dbReference type="PANTHER" id="PTHR30561">
    <property type="entry name" value="SMR FAMILY PROTON-DEPENDENT DRUG EFFLUX TRANSPORTER SUGE"/>
    <property type="match status" value="1"/>
</dbReference>
<keyword evidence="10" id="KW-1185">Reference proteome</keyword>
<dbReference type="FunFam" id="1.10.3730.20:FF:000001">
    <property type="entry name" value="Quaternary ammonium compound resistance transporter SugE"/>
    <property type="match status" value="1"/>
</dbReference>
<gene>
    <name evidence="9" type="ORF">SGUI_1188</name>
</gene>
<dbReference type="Gene3D" id="1.10.3730.20">
    <property type="match status" value="1"/>
</dbReference>
<feature type="transmembrane region" description="Helical" evidence="8">
    <location>
        <begin position="87"/>
        <end position="106"/>
    </location>
</feature>
<evidence type="ECO:0000256" key="4">
    <source>
        <dbReference type="ARBA" id="ARBA00022692"/>
    </source>
</evidence>
<protein>
    <submittedName>
        <fullName evidence="9">Quaternary ammonium compound-resistance protein SugE</fullName>
    </submittedName>
</protein>
<evidence type="ECO:0000256" key="8">
    <source>
        <dbReference type="SAM" id="Phobius"/>
    </source>
</evidence>
<evidence type="ECO:0000256" key="6">
    <source>
        <dbReference type="ARBA" id="ARBA00023136"/>
    </source>
</evidence>
<dbReference type="GO" id="GO:0022857">
    <property type="term" value="F:transmembrane transporter activity"/>
    <property type="evidence" value="ECO:0007669"/>
    <property type="project" value="InterPro"/>
</dbReference>
<evidence type="ECO:0000256" key="5">
    <source>
        <dbReference type="ARBA" id="ARBA00022989"/>
    </source>
</evidence>
<evidence type="ECO:0000256" key="2">
    <source>
        <dbReference type="ARBA" id="ARBA00022448"/>
    </source>
</evidence>
<keyword evidence="2" id="KW-0813">Transport</keyword>
<evidence type="ECO:0000256" key="1">
    <source>
        <dbReference type="ARBA" id="ARBA00004651"/>
    </source>
</evidence>
<dbReference type="PATRIC" id="fig|1758689.4.peg.1227"/>
<proteinExistence type="inferred from homology"/>
<keyword evidence="4 7" id="KW-0812">Transmembrane</keyword>
<dbReference type="Proteomes" id="UP000092482">
    <property type="component" value="Chromosome"/>
</dbReference>
<comment type="subcellular location">
    <subcellularLocation>
        <location evidence="1 7">Cell membrane</location>
        <topology evidence="1 7">Multi-pass membrane protein</topology>
    </subcellularLocation>
</comment>
<dbReference type="KEGG" id="serj:SGUI_1188"/>
<evidence type="ECO:0000256" key="7">
    <source>
        <dbReference type="RuleBase" id="RU003942"/>
    </source>
</evidence>
<dbReference type="AlphaFoldDB" id="A0A1B1NB04"/>
<evidence type="ECO:0000313" key="9">
    <source>
        <dbReference type="EMBL" id="ANS78584.1"/>
    </source>
</evidence>
<sequence>MVAISWIVLILSGVLESVWAAALTASDGFTKLWPSVLFGVALAASMIGLGWSLRTIPLGTGYAVWVGIGVVGTALWGILALGEPVSVARVICLVAIVGGIVGLQLTGSGHH</sequence>
<keyword evidence="3" id="KW-1003">Cell membrane</keyword>
<dbReference type="InterPro" id="IPR045324">
    <property type="entry name" value="Small_multidrug_res"/>
</dbReference>
<feature type="transmembrane region" description="Helical" evidence="8">
    <location>
        <begin position="36"/>
        <end position="53"/>
    </location>
</feature>
<name>A0A1B1NB04_9MICO</name>